<gene>
    <name evidence="1" type="ORF">RJ640_000855</name>
</gene>
<dbReference type="EMBL" id="JAVXUO010000672">
    <property type="protein sequence ID" value="KAK2990083.1"/>
    <property type="molecule type" value="Genomic_DNA"/>
</dbReference>
<evidence type="ECO:0000313" key="1">
    <source>
        <dbReference type="EMBL" id="KAK2990083.1"/>
    </source>
</evidence>
<dbReference type="Gene3D" id="1.20.1270.10">
    <property type="match status" value="1"/>
</dbReference>
<sequence>MNRIVGYSDKLIDYDDKEKIESALKNDLEWLDDNKHAEKDDLYEKMKELKGVSNPVSEAYATHGASLAEENIRALETSIVLFVY</sequence>
<comment type="caution">
    <text evidence="1">The sequence shown here is derived from an EMBL/GenBank/DDBJ whole genome shotgun (WGS) entry which is preliminary data.</text>
</comment>
<dbReference type="InterPro" id="IPR029048">
    <property type="entry name" value="HSP70_C_sf"/>
</dbReference>
<evidence type="ECO:0000313" key="2">
    <source>
        <dbReference type="Proteomes" id="UP001187471"/>
    </source>
</evidence>
<organism evidence="1 2">
    <name type="scientific">Escallonia rubra</name>
    <dbReference type="NCBI Taxonomy" id="112253"/>
    <lineage>
        <taxon>Eukaryota</taxon>
        <taxon>Viridiplantae</taxon>
        <taxon>Streptophyta</taxon>
        <taxon>Embryophyta</taxon>
        <taxon>Tracheophyta</taxon>
        <taxon>Spermatophyta</taxon>
        <taxon>Magnoliopsida</taxon>
        <taxon>eudicotyledons</taxon>
        <taxon>Gunneridae</taxon>
        <taxon>Pentapetalae</taxon>
        <taxon>asterids</taxon>
        <taxon>campanulids</taxon>
        <taxon>Escalloniales</taxon>
        <taxon>Escalloniaceae</taxon>
        <taxon>Escallonia</taxon>
    </lineage>
</organism>
<dbReference type="Proteomes" id="UP001187471">
    <property type="component" value="Unassembled WGS sequence"/>
</dbReference>
<reference evidence="1" key="1">
    <citation type="submission" date="2022-12" db="EMBL/GenBank/DDBJ databases">
        <title>Draft genome assemblies for two species of Escallonia (Escalloniales).</title>
        <authorList>
            <person name="Chanderbali A."/>
            <person name="Dervinis C."/>
            <person name="Anghel I."/>
            <person name="Soltis D."/>
            <person name="Soltis P."/>
            <person name="Zapata F."/>
        </authorList>
    </citation>
    <scope>NUCLEOTIDE SEQUENCE</scope>
    <source>
        <strain evidence="1">UCBG92.1500</strain>
        <tissue evidence="1">Leaf</tissue>
    </source>
</reference>
<protein>
    <submittedName>
        <fullName evidence="1">Uncharacterized protein</fullName>
    </submittedName>
</protein>
<dbReference type="AlphaFoldDB" id="A0AA88RSD9"/>
<name>A0AA88RSD9_9ASTE</name>
<keyword evidence="2" id="KW-1185">Reference proteome</keyword>
<dbReference type="SUPFAM" id="SSF100934">
    <property type="entry name" value="Heat shock protein 70kD (HSP70), C-terminal subdomain"/>
    <property type="match status" value="1"/>
</dbReference>
<proteinExistence type="predicted"/>
<accession>A0AA88RSD9</accession>